<dbReference type="SUPFAM" id="SSF53850">
    <property type="entry name" value="Periplasmic binding protein-like II"/>
    <property type="match status" value="1"/>
</dbReference>
<dbReference type="NCBIfam" id="TIGR03431">
    <property type="entry name" value="PhnD"/>
    <property type="match status" value="1"/>
</dbReference>
<organism evidence="4 5">
    <name type="scientific">Alkalimonas cellulosilytica</name>
    <dbReference type="NCBI Taxonomy" id="3058395"/>
    <lineage>
        <taxon>Bacteria</taxon>
        <taxon>Pseudomonadati</taxon>
        <taxon>Pseudomonadota</taxon>
        <taxon>Gammaproteobacteria</taxon>
        <taxon>Alkalimonas</taxon>
    </lineage>
</organism>
<evidence type="ECO:0000256" key="1">
    <source>
        <dbReference type="ARBA" id="ARBA00007162"/>
    </source>
</evidence>
<protein>
    <submittedName>
        <fullName evidence="4">Phosphonate ABC transporter substrate-binding protein</fullName>
    </submittedName>
</protein>
<dbReference type="CDD" id="cd01071">
    <property type="entry name" value="PBP2_PhnD_like"/>
    <property type="match status" value="1"/>
</dbReference>
<gene>
    <name evidence="4" type="primary">phnD</name>
    <name evidence="4" type="ORF">QWY20_11615</name>
</gene>
<keyword evidence="5" id="KW-1185">Reference proteome</keyword>
<comment type="caution">
    <text evidence="4">The sequence shown here is derived from an EMBL/GenBank/DDBJ whole genome shotgun (WGS) entry which is preliminary data.</text>
</comment>
<feature type="chain" id="PRO_5047102669" evidence="3">
    <location>
        <begin position="24"/>
        <end position="281"/>
    </location>
</feature>
<dbReference type="PANTHER" id="PTHR35841">
    <property type="entry name" value="PHOSPHONATES-BINDING PERIPLASMIC PROTEIN"/>
    <property type="match status" value="1"/>
</dbReference>
<dbReference type="Pfam" id="PF12974">
    <property type="entry name" value="Phosphonate-bd"/>
    <property type="match status" value="1"/>
</dbReference>
<feature type="signal peptide" evidence="3">
    <location>
        <begin position="1"/>
        <end position="23"/>
    </location>
</feature>
<dbReference type="Gene3D" id="3.40.190.10">
    <property type="entry name" value="Periplasmic binding protein-like II"/>
    <property type="match status" value="2"/>
</dbReference>
<dbReference type="Proteomes" id="UP001336314">
    <property type="component" value="Unassembled WGS sequence"/>
</dbReference>
<sequence length="281" mass="30684">MLGTITRLLVLAVSILMIASVQAQYTFGVIPAENNEEAAARFEPLRKDLEEQLGKRVRVFFATDYAGIIEAMRRGRVDFAWFGATSGLLAHREAGAVPFAVGVSRETGSAEYYSHFIVRADSPAQTLEDLRGKNIAFVDPASTSGGVVPTYEVLKHTGQMPEDFFGRLQFAGTHDASVMAVRNGSVDAGVVGDFLFDAMVARGLISRDEFRVILASDPVPGPPMMIRAALGEELKARLTEIITTVHERVDGPIHMGNMSHYRATDLSEYKGIQEMMDMGLL</sequence>
<evidence type="ECO:0000313" key="4">
    <source>
        <dbReference type="EMBL" id="MEE2002102.1"/>
    </source>
</evidence>
<evidence type="ECO:0000256" key="3">
    <source>
        <dbReference type="SAM" id="SignalP"/>
    </source>
</evidence>
<dbReference type="EMBL" id="JAUHLI010000010">
    <property type="protein sequence ID" value="MEE2002102.1"/>
    <property type="molecule type" value="Genomic_DNA"/>
</dbReference>
<keyword evidence="2 3" id="KW-0732">Signal</keyword>
<accession>A0ABU7J6X1</accession>
<dbReference type="NCBIfam" id="TIGR01098">
    <property type="entry name" value="3A0109s03R"/>
    <property type="match status" value="1"/>
</dbReference>
<evidence type="ECO:0000313" key="5">
    <source>
        <dbReference type="Proteomes" id="UP001336314"/>
    </source>
</evidence>
<dbReference type="PANTHER" id="PTHR35841:SF1">
    <property type="entry name" value="PHOSPHONATES-BINDING PERIPLASMIC PROTEIN"/>
    <property type="match status" value="1"/>
</dbReference>
<name>A0ABU7J6X1_9GAMM</name>
<dbReference type="RefSeq" id="WP_330129180.1">
    <property type="nucleotide sequence ID" value="NZ_JAUHLI010000010.1"/>
</dbReference>
<dbReference type="InterPro" id="IPR005770">
    <property type="entry name" value="PhnD"/>
</dbReference>
<proteinExistence type="inferred from homology"/>
<comment type="similarity">
    <text evidence="1">Belongs to the phosphate/phosphite/phosphonate binding protein family.</text>
</comment>
<evidence type="ECO:0000256" key="2">
    <source>
        <dbReference type="ARBA" id="ARBA00022729"/>
    </source>
</evidence>
<reference evidence="4 5" key="1">
    <citation type="submission" date="2023-07" db="EMBL/GenBank/DDBJ databases">
        <title>Alkalimonas sp., MEB108 novel, alkaliphilic bacterium isolated from Lonar Lake, India.</title>
        <authorList>
            <person name="Joshi A."/>
            <person name="Thite S."/>
        </authorList>
    </citation>
    <scope>NUCLEOTIDE SEQUENCE [LARGE SCALE GENOMIC DNA]</scope>
    <source>
        <strain evidence="4 5">MEB108</strain>
    </source>
</reference>
<dbReference type="InterPro" id="IPR017797">
    <property type="entry name" value="Phosphnate-bd"/>
</dbReference>